<name>A0ABR7JHL5_9FLAO</name>
<dbReference type="EMBL" id="JACRUM010000005">
    <property type="protein sequence ID" value="MBC5863800.1"/>
    <property type="molecule type" value="Genomic_DNA"/>
</dbReference>
<evidence type="ECO:0000313" key="2">
    <source>
        <dbReference type="Proteomes" id="UP000621670"/>
    </source>
</evidence>
<evidence type="ECO:0000313" key="1">
    <source>
        <dbReference type="EMBL" id="MBC5863800.1"/>
    </source>
</evidence>
<proteinExistence type="predicted"/>
<sequence>MDIQSEKIELIKMLLATTDASLLVAVRNVFEKQQQTVWTELSPEEQEQIEIKIQEDNRGDQLEI</sequence>
<protein>
    <submittedName>
        <fullName evidence="1">Uncharacterized protein</fullName>
    </submittedName>
</protein>
<keyword evidence="2" id="KW-1185">Reference proteome</keyword>
<accession>A0ABR7JHL5</accession>
<dbReference type="RefSeq" id="WP_166135847.1">
    <property type="nucleotide sequence ID" value="NZ_JAAOBY010000004.1"/>
</dbReference>
<organism evidence="1 2">
    <name type="scientific">Flavobacterium turcicum</name>
    <dbReference type="NCBI Taxonomy" id="2764718"/>
    <lineage>
        <taxon>Bacteria</taxon>
        <taxon>Pseudomonadati</taxon>
        <taxon>Bacteroidota</taxon>
        <taxon>Flavobacteriia</taxon>
        <taxon>Flavobacteriales</taxon>
        <taxon>Flavobacteriaceae</taxon>
        <taxon>Flavobacterium</taxon>
    </lineage>
</organism>
<reference evidence="1 2" key="1">
    <citation type="submission" date="2020-08" db="EMBL/GenBank/DDBJ databases">
        <title>Description of novel Flavobacterium F-400 isolate.</title>
        <authorList>
            <person name="Saticioglu I."/>
            <person name="Duman M."/>
            <person name="Altun S."/>
        </authorList>
    </citation>
    <scope>NUCLEOTIDE SEQUENCE [LARGE SCALE GENOMIC DNA]</scope>
    <source>
        <strain evidence="1 2">F-400</strain>
    </source>
</reference>
<comment type="caution">
    <text evidence="1">The sequence shown here is derived from an EMBL/GenBank/DDBJ whole genome shotgun (WGS) entry which is preliminary data.</text>
</comment>
<dbReference type="Proteomes" id="UP000621670">
    <property type="component" value="Unassembled WGS sequence"/>
</dbReference>
<gene>
    <name evidence="1" type="ORF">H8R26_10225</name>
</gene>